<evidence type="ECO:0000256" key="1">
    <source>
        <dbReference type="ARBA" id="ARBA00023186"/>
    </source>
</evidence>
<protein>
    <submittedName>
        <fullName evidence="2">Putative component of anaerobic dehydrogenase</fullName>
    </submittedName>
</protein>
<dbReference type="Gene3D" id="1.10.3480.10">
    <property type="entry name" value="TorD-like"/>
    <property type="match status" value="1"/>
</dbReference>
<dbReference type="OrthoDB" id="9795302at2"/>
<gene>
    <name evidence="2" type="ordered locus">Desde_1889</name>
</gene>
<organism evidence="2 3">
    <name type="scientific">Desulfitobacterium dehalogenans (strain ATCC 51507 / DSM 9161 / JW/IU-DC1)</name>
    <dbReference type="NCBI Taxonomy" id="756499"/>
    <lineage>
        <taxon>Bacteria</taxon>
        <taxon>Bacillati</taxon>
        <taxon>Bacillota</taxon>
        <taxon>Clostridia</taxon>
        <taxon>Eubacteriales</taxon>
        <taxon>Desulfitobacteriaceae</taxon>
        <taxon>Desulfitobacterium</taxon>
    </lineage>
</organism>
<dbReference type="Pfam" id="PF02613">
    <property type="entry name" value="Nitrate_red_del"/>
    <property type="match status" value="1"/>
</dbReference>
<dbReference type="AlphaFoldDB" id="I4A8J6"/>
<dbReference type="KEGG" id="ddh:Desde_1889"/>
<sequence>MSITEEAKQITQVRGNIYTLLSQCFVQPSEDLVASLVQGSLTEALQRTLGLVEEGKVARELARVKDFGVQSQGRSPAEILQDMKVEYSRLFVGPGHVVAPPYESVYKTRDDDNEIGVVMGDAAIAAKRFYRSAGLELSDDFTDLPDHIALELYFMAYLCSLEFDMANEDKEKDPISIRKMQTDFLKTHLGSWITDLSQAVDRGTNSEFYRGVAGLTEVWIGIERDELE</sequence>
<dbReference type="InterPro" id="IPR036411">
    <property type="entry name" value="TorD-like_sf"/>
</dbReference>
<reference evidence="3" key="1">
    <citation type="submission" date="2012-06" db="EMBL/GenBank/DDBJ databases">
        <title>Complete sequence of Desulfitobacterium dehalogenans ATCC 51507.</title>
        <authorList>
            <person name="Lucas S."/>
            <person name="Han J."/>
            <person name="Lapidus A."/>
            <person name="Cheng J.-F."/>
            <person name="Goodwin L."/>
            <person name="Pitluck S."/>
            <person name="Peters L."/>
            <person name="Ovchinnikova G."/>
            <person name="Teshima H."/>
            <person name="Detter J.C."/>
            <person name="Han C."/>
            <person name="Tapia R."/>
            <person name="Land M."/>
            <person name="Hauser L."/>
            <person name="Kyrpides N."/>
            <person name="Ivanova N."/>
            <person name="Pagani I."/>
            <person name="Kruse T."/>
            <person name="de Vos W.M."/>
            <person name="Smidt H."/>
            <person name="Woyke T."/>
        </authorList>
    </citation>
    <scope>NUCLEOTIDE SEQUENCE [LARGE SCALE GENOMIC DNA]</scope>
    <source>
        <strain evidence="3">ATCC 51507 / DSM 9161 / JW/IU-DC1</strain>
    </source>
</reference>
<evidence type="ECO:0000313" key="3">
    <source>
        <dbReference type="Proteomes" id="UP000006053"/>
    </source>
</evidence>
<dbReference type="PANTHER" id="PTHR34227">
    <property type="entry name" value="CHAPERONE PROTEIN YCDY"/>
    <property type="match status" value="1"/>
</dbReference>
<dbReference type="RefSeq" id="WP_014793769.1">
    <property type="nucleotide sequence ID" value="NC_018017.1"/>
</dbReference>
<dbReference type="Proteomes" id="UP000006053">
    <property type="component" value="Chromosome"/>
</dbReference>
<reference evidence="2 3" key="2">
    <citation type="journal article" date="2015" name="J. Bacteriol.">
        <title>Genomic, proteomic, and biochemical analysis of the organohalide respiratory pathway in Desulfitobacterium dehalogenans.</title>
        <authorList>
            <person name="Kruse T."/>
            <person name="van de Pas B.A."/>
            <person name="Atteia A."/>
            <person name="Krab K."/>
            <person name="Hagen W.R."/>
            <person name="Goodwin L."/>
            <person name="Chain P."/>
            <person name="Boeren S."/>
            <person name="Maphosa F."/>
            <person name="Schraa G."/>
            <person name="de Vos W.M."/>
            <person name="van der Oost J."/>
            <person name="Smidt H."/>
            <person name="Stams A.J."/>
        </authorList>
    </citation>
    <scope>NUCLEOTIDE SEQUENCE [LARGE SCALE GENOMIC DNA]</scope>
    <source>
        <strain evidence="3">ATCC 51507 / DSM 9161 / JW/IU-DC1</strain>
    </source>
</reference>
<dbReference type="SUPFAM" id="SSF89155">
    <property type="entry name" value="TorD-like"/>
    <property type="match status" value="1"/>
</dbReference>
<proteinExistence type="predicted"/>
<keyword evidence="1" id="KW-0143">Chaperone</keyword>
<dbReference type="STRING" id="756499.Desde_1889"/>
<dbReference type="EMBL" id="CP003348">
    <property type="protein sequence ID" value="AFM00281.1"/>
    <property type="molecule type" value="Genomic_DNA"/>
</dbReference>
<evidence type="ECO:0000313" key="2">
    <source>
        <dbReference type="EMBL" id="AFM00281.1"/>
    </source>
</evidence>
<dbReference type="InterPro" id="IPR050289">
    <property type="entry name" value="TorD/DmsD_chaperones"/>
</dbReference>
<dbReference type="PANTHER" id="PTHR34227:SF1">
    <property type="entry name" value="DIMETHYL SULFOXIDE REDUCTASE CHAPERONE-RELATED"/>
    <property type="match status" value="1"/>
</dbReference>
<keyword evidence="3" id="KW-1185">Reference proteome</keyword>
<dbReference type="InterPro" id="IPR020945">
    <property type="entry name" value="DMSO/NO3_reduct_chaperone"/>
</dbReference>
<accession>I4A8J6</accession>
<dbReference type="eggNOG" id="COG3381">
    <property type="taxonomic scope" value="Bacteria"/>
</dbReference>
<name>I4A8J6_DESDJ</name>
<dbReference type="HOGENOM" id="CLU_077650_0_2_9"/>